<dbReference type="EMBL" id="DTBJ01000052">
    <property type="protein sequence ID" value="HGM59124.1"/>
    <property type="molecule type" value="Genomic_DNA"/>
</dbReference>
<keyword evidence="1" id="KW-0472">Membrane</keyword>
<accession>A0A7C4HED5</accession>
<name>A0A7C4HED5_STAMA</name>
<evidence type="ECO:0000256" key="1">
    <source>
        <dbReference type="SAM" id="Phobius"/>
    </source>
</evidence>
<protein>
    <submittedName>
        <fullName evidence="2">Uncharacterized protein</fullName>
    </submittedName>
</protein>
<comment type="caution">
    <text evidence="2">The sequence shown here is derived from an EMBL/GenBank/DDBJ whole genome shotgun (WGS) entry which is preliminary data.</text>
</comment>
<keyword evidence="1" id="KW-0812">Transmembrane</keyword>
<organism evidence="2">
    <name type="scientific">Staphylothermus marinus</name>
    <dbReference type="NCBI Taxonomy" id="2280"/>
    <lineage>
        <taxon>Archaea</taxon>
        <taxon>Thermoproteota</taxon>
        <taxon>Thermoprotei</taxon>
        <taxon>Desulfurococcales</taxon>
        <taxon>Desulfurococcaceae</taxon>
        <taxon>Staphylothermus</taxon>
    </lineage>
</organism>
<reference evidence="2" key="1">
    <citation type="journal article" date="2020" name="mSystems">
        <title>Genome- and Community-Level Interaction Insights into Carbon Utilization and Element Cycling Functions of Hydrothermarchaeota in Hydrothermal Sediment.</title>
        <authorList>
            <person name="Zhou Z."/>
            <person name="Liu Y."/>
            <person name="Xu W."/>
            <person name="Pan J."/>
            <person name="Luo Z.H."/>
            <person name="Li M."/>
        </authorList>
    </citation>
    <scope>NUCLEOTIDE SEQUENCE [LARGE SCALE GENOMIC DNA]</scope>
    <source>
        <strain evidence="2">SpSt-642</strain>
    </source>
</reference>
<proteinExistence type="predicted"/>
<dbReference type="AlphaFoldDB" id="A0A7C4HED5"/>
<sequence length="537" mass="60938">MNALFNILSDKIRDFDKICIIVVNKYPWVLPSIIGRVNEEFGIKLFLILTDPYNIEYVRESLQHIKDFNVTIISDYEYGSSFIQDNLIDTIFRLNKLFKQILENNVKEIVIDLTGSDSLASSAAMYSASRILTDRTYFTIVENIPLYGIPAYPGSPRWLHKLFIYGEKKDFNKLNEVSINYPKVVEWRGSRGIYIAFSKIINALTSTGYYESYSGERRVFSENNNVVEIYIHSNNSIDNKQKLIVIKESTGPDEETSRMLYNSWKALSDTLYLDYSSEDRQVIDRIIMQIQRYVGAADLVIKQISCNNNNYEHLVNEKLHRVLYKLSSDKQPIALVSDTNLFYQGIHMTLLKTSIKTGSPWSSIRGLNIYIPKCAETEINGKVAEINADSQGVSRLSYIMALLANRALLESKYYYGAEILNAVAQPCEVSVAVEASTLPESKILLVTADHKAFTAWQTLNICRGKVICIYIGHSDNALEVNNIYGRFYVSIAISMLLYVASILVPVSIIGSRDTIRLTVKNLRGTTAPVIAINRVKM</sequence>
<gene>
    <name evidence="2" type="ORF">ENU14_06055</name>
</gene>
<keyword evidence="1" id="KW-1133">Transmembrane helix</keyword>
<feature type="transmembrane region" description="Helical" evidence="1">
    <location>
        <begin position="487"/>
        <end position="510"/>
    </location>
</feature>
<evidence type="ECO:0000313" key="2">
    <source>
        <dbReference type="EMBL" id="HGM59124.1"/>
    </source>
</evidence>